<evidence type="ECO:0000259" key="1">
    <source>
        <dbReference type="SMART" id="SM00587"/>
    </source>
</evidence>
<gene>
    <name evidence="2" type="ORF">RW1_005_01790</name>
</gene>
<feature type="domain" description="CHK kinase-like" evidence="1">
    <location>
        <begin position="129"/>
        <end position="307"/>
    </location>
</feature>
<dbReference type="InterPro" id="IPR015897">
    <property type="entry name" value="CHK_kinase-like"/>
</dbReference>
<dbReference type="Gene3D" id="3.90.1200.10">
    <property type="match status" value="1"/>
</dbReference>
<dbReference type="PANTHER" id="PTHR11012">
    <property type="entry name" value="PROTEIN KINASE-LIKE DOMAIN-CONTAINING"/>
    <property type="match status" value="1"/>
</dbReference>
<organism evidence="2 3">
    <name type="scientific">Rhodococcus wratislaviensis NBRC 100605</name>
    <dbReference type="NCBI Taxonomy" id="1219028"/>
    <lineage>
        <taxon>Bacteria</taxon>
        <taxon>Bacillati</taxon>
        <taxon>Actinomycetota</taxon>
        <taxon>Actinomycetes</taxon>
        <taxon>Mycobacteriales</taxon>
        <taxon>Nocardiaceae</taxon>
        <taxon>Rhodococcus</taxon>
    </lineage>
</organism>
<sequence length="364" mass="40496">MIHTSTSPVTDGAASAAPLVRTIEELTPEWMTAALAKERPGIRVTGVDIDRVIWGSATKAFAKLTFDGESHGIPERVCIKGGFDERSRAFGLGAAYELEGCFYRDLAPNLRAEVPACFYAEAEPEQGIVILEDLTARGAEFGEATNLWSIDTVAETLEVQASWHGPLWGSTKGRYAWLPVGVEAARQAFQVMLSPEQFHPLISRDEVPELSAGLRDDERVRRAFRALWEHDDNAVHTINHGDAHFAQLYRIPGRAPAFLDWQTACLAPWSHDVAYFIGSALSIEDRRTHERDLLAHYLDALEAHGGPRIAPDEAWADYRRHTLHGFAWMCVPTVMQPSETVAVMAHRYAAAIEDHDPFALLFRD</sequence>
<accession>X0QWV0</accession>
<evidence type="ECO:0000313" key="2">
    <source>
        <dbReference type="EMBL" id="GAF43070.1"/>
    </source>
</evidence>
<protein>
    <recommendedName>
        <fullName evidence="1">CHK kinase-like domain-containing protein</fullName>
    </recommendedName>
</protein>
<proteinExistence type="predicted"/>
<comment type="caution">
    <text evidence="2">The sequence shown here is derived from an EMBL/GenBank/DDBJ whole genome shotgun (WGS) entry which is preliminary data.</text>
</comment>
<dbReference type="SUPFAM" id="SSF56112">
    <property type="entry name" value="Protein kinase-like (PK-like)"/>
    <property type="match status" value="1"/>
</dbReference>
<evidence type="ECO:0000313" key="3">
    <source>
        <dbReference type="Proteomes" id="UP000019491"/>
    </source>
</evidence>
<dbReference type="SMART" id="SM00587">
    <property type="entry name" value="CHK"/>
    <property type="match status" value="1"/>
</dbReference>
<dbReference type="PANTHER" id="PTHR11012:SF30">
    <property type="entry name" value="PROTEIN KINASE-LIKE DOMAIN-CONTAINING"/>
    <property type="match status" value="1"/>
</dbReference>
<dbReference type="RefSeq" id="WP_037227380.1">
    <property type="nucleotide sequence ID" value="NZ_BAWF01000005.1"/>
</dbReference>
<reference evidence="2 3" key="1">
    <citation type="submission" date="2014-02" db="EMBL/GenBank/DDBJ databases">
        <title>Whole genome shotgun sequence of Rhodococcus wratislaviensis NBRC 100605.</title>
        <authorList>
            <person name="Hosoyama A."/>
            <person name="Tsuchikane K."/>
            <person name="Yoshida I."/>
            <person name="Ohji S."/>
            <person name="Ichikawa N."/>
            <person name="Yamazoe A."/>
            <person name="Fujita N."/>
        </authorList>
    </citation>
    <scope>NUCLEOTIDE SEQUENCE [LARGE SCALE GENOMIC DNA]</scope>
    <source>
        <strain evidence="2 3">NBRC 100605</strain>
    </source>
</reference>
<dbReference type="OrthoDB" id="141068at2"/>
<dbReference type="EMBL" id="BAWF01000005">
    <property type="protein sequence ID" value="GAF43070.1"/>
    <property type="molecule type" value="Genomic_DNA"/>
</dbReference>
<name>X0QWV0_RHOWR</name>
<dbReference type="Proteomes" id="UP000019491">
    <property type="component" value="Unassembled WGS sequence"/>
</dbReference>
<dbReference type="Pfam" id="PF02958">
    <property type="entry name" value="EcKL"/>
    <property type="match status" value="1"/>
</dbReference>
<keyword evidence="3" id="KW-1185">Reference proteome</keyword>
<dbReference type="AlphaFoldDB" id="X0QWV0"/>
<dbReference type="InterPro" id="IPR011009">
    <property type="entry name" value="Kinase-like_dom_sf"/>
</dbReference>
<dbReference type="InterPro" id="IPR004119">
    <property type="entry name" value="EcKL"/>
</dbReference>